<dbReference type="GO" id="GO:0006310">
    <property type="term" value="P:DNA recombination"/>
    <property type="evidence" value="ECO:0007669"/>
    <property type="project" value="UniProtKB-KW"/>
</dbReference>
<proteinExistence type="predicted"/>
<name>A0A7M7HEJ6_STRPU</name>
<dbReference type="PANTHER" id="PTHR21446:SF12">
    <property type="entry name" value="POTASSIUM CHANNEL TETRAMERIZATION DOMAIN CONTAINING 1"/>
    <property type="match status" value="1"/>
</dbReference>
<keyword evidence="1" id="KW-0233">DNA recombination</keyword>
<dbReference type="OMA" id="SARCEPN"/>
<dbReference type="OrthoDB" id="2434995at2759"/>
<dbReference type="InterPro" id="IPR011010">
    <property type="entry name" value="DNA_brk_join_enz"/>
</dbReference>
<feature type="compositionally biased region" description="Polar residues" evidence="2">
    <location>
        <begin position="321"/>
        <end position="337"/>
    </location>
</feature>
<protein>
    <recommendedName>
        <fullName evidence="3">Tyr recombinase domain-containing protein</fullName>
    </recommendedName>
</protein>
<feature type="domain" description="Tyr recombinase" evidence="3">
    <location>
        <begin position="272"/>
        <end position="339"/>
    </location>
</feature>
<dbReference type="InterPro" id="IPR052787">
    <property type="entry name" value="MAVS"/>
</dbReference>
<dbReference type="AlphaFoldDB" id="A0A7M7HEJ6"/>
<organism evidence="4 5">
    <name type="scientific">Strongylocentrotus purpuratus</name>
    <name type="common">Purple sea urchin</name>
    <dbReference type="NCBI Taxonomy" id="7668"/>
    <lineage>
        <taxon>Eukaryota</taxon>
        <taxon>Metazoa</taxon>
        <taxon>Echinodermata</taxon>
        <taxon>Eleutherozoa</taxon>
        <taxon>Echinozoa</taxon>
        <taxon>Echinoidea</taxon>
        <taxon>Euechinoidea</taxon>
        <taxon>Echinacea</taxon>
        <taxon>Camarodonta</taxon>
        <taxon>Echinidea</taxon>
        <taxon>Strongylocentrotidae</taxon>
        <taxon>Strongylocentrotus</taxon>
    </lineage>
</organism>
<keyword evidence="5" id="KW-1185">Reference proteome</keyword>
<dbReference type="RefSeq" id="XP_011668570.1">
    <property type="nucleotide sequence ID" value="XM_011670268.2"/>
</dbReference>
<dbReference type="SUPFAM" id="SSF56349">
    <property type="entry name" value="DNA breaking-rejoining enzymes"/>
    <property type="match status" value="1"/>
</dbReference>
<dbReference type="InParanoid" id="A0A7M7HEJ6"/>
<evidence type="ECO:0000313" key="4">
    <source>
        <dbReference type="EnsemblMetazoa" id="XP_011668570"/>
    </source>
</evidence>
<sequence>MAAAAFKVPTFEILSTAQMQELLNGTDSASTKKSIKFGFAKFEAFLGLKQIELGEITTDRLRLDDVLCTFYSSLRREDGSWYSKKTMQVIRYGVQRHFLDLHNFDIRDKATFSQSVRMFKAVLVKLKKEGKGSTKHKPAISSSDMEIIQNSSVLDCDTPAGLQNKVFVDFMTYFCNRGRENLRELKPDDFRLETDEDGLRYITKRDQLTKNNREDDDEVSNNGVMYEIPGSSKCPVESFMQFVSKLNKDCPFLWQKPKAKKPEDGDNWYCNAPVGKNTMGNKMKQISQKAGCSKLYTNHCLRATCITTLDRAGFESRDIQSVSGHHSEQSLRNYCNTSHERKKQMSSHLGSHLYEKRNITLPSATQSVPDPGPGPGPSRPNRAYSMHTTRQPLEIVVPDRDSDNVDVHVNSHQQLSFSLSQEKVHQDLSTTSNTFQIHDCVVNIYNN</sequence>
<dbReference type="InterPro" id="IPR002104">
    <property type="entry name" value="Integrase_catalytic"/>
</dbReference>
<feature type="region of interest" description="Disordered" evidence="2">
    <location>
        <begin position="321"/>
        <end position="349"/>
    </location>
</feature>
<accession>A0A7M7HEJ6</accession>
<evidence type="ECO:0000259" key="3">
    <source>
        <dbReference type="Pfam" id="PF00589"/>
    </source>
</evidence>
<dbReference type="Pfam" id="PF00589">
    <property type="entry name" value="Phage_integrase"/>
    <property type="match status" value="1"/>
</dbReference>
<dbReference type="InterPro" id="IPR013762">
    <property type="entry name" value="Integrase-like_cat_sf"/>
</dbReference>
<dbReference type="KEGG" id="spu:105440296"/>
<feature type="region of interest" description="Disordered" evidence="2">
    <location>
        <begin position="361"/>
        <end position="384"/>
    </location>
</feature>
<evidence type="ECO:0000313" key="5">
    <source>
        <dbReference type="Proteomes" id="UP000007110"/>
    </source>
</evidence>
<evidence type="ECO:0000256" key="2">
    <source>
        <dbReference type="SAM" id="MobiDB-lite"/>
    </source>
</evidence>
<dbReference type="PANTHER" id="PTHR21446">
    <property type="entry name" value="DUF3504 DOMAIN-CONTAINING PROTEIN"/>
    <property type="match status" value="1"/>
</dbReference>
<dbReference type="GO" id="GO:0003677">
    <property type="term" value="F:DNA binding"/>
    <property type="evidence" value="ECO:0007669"/>
    <property type="project" value="InterPro"/>
</dbReference>
<dbReference type="EnsemblMetazoa" id="XM_011670268">
    <property type="protein sequence ID" value="XP_011668570"/>
    <property type="gene ID" value="LOC105440296"/>
</dbReference>
<dbReference type="GO" id="GO:0015074">
    <property type="term" value="P:DNA integration"/>
    <property type="evidence" value="ECO:0007669"/>
    <property type="project" value="InterPro"/>
</dbReference>
<dbReference type="Gene3D" id="1.10.443.10">
    <property type="entry name" value="Intergrase catalytic core"/>
    <property type="match status" value="1"/>
</dbReference>
<dbReference type="Proteomes" id="UP000007110">
    <property type="component" value="Unassembled WGS sequence"/>
</dbReference>
<evidence type="ECO:0000256" key="1">
    <source>
        <dbReference type="ARBA" id="ARBA00023172"/>
    </source>
</evidence>
<dbReference type="GeneID" id="105440296"/>
<reference evidence="4" key="2">
    <citation type="submission" date="2021-01" db="UniProtKB">
        <authorList>
            <consortium name="EnsemblMetazoa"/>
        </authorList>
    </citation>
    <scope>IDENTIFICATION</scope>
</reference>
<reference evidence="5" key="1">
    <citation type="submission" date="2015-02" db="EMBL/GenBank/DDBJ databases">
        <title>Genome sequencing for Strongylocentrotus purpuratus.</title>
        <authorList>
            <person name="Murali S."/>
            <person name="Liu Y."/>
            <person name="Vee V."/>
            <person name="English A."/>
            <person name="Wang M."/>
            <person name="Skinner E."/>
            <person name="Han Y."/>
            <person name="Muzny D.M."/>
            <person name="Worley K.C."/>
            <person name="Gibbs R.A."/>
        </authorList>
    </citation>
    <scope>NUCLEOTIDE SEQUENCE</scope>
</reference>